<dbReference type="Proteomes" id="UP000800036">
    <property type="component" value="Unassembled WGS sequence"/>
</dbReference>
<dbReference type="AlphaFoldDB" id="A0A6A5UNP8"/>
<sequence>MVMQELTVTNDTPVIAVFSFDGNPLHHSTAGPPTHPLHQHHSFTTPHHRLGYFTPFPIGNIIDSDLRSALLSYEYHTGNHSIPRSHVQKGVLRYYNMAVRVIYHARNAKELIREGERPKETLEFPKHDPDEPIDINNFPHREVMGPSFDFFDPYYLNFGTMSLMNVKHHDSISGEARTRASFLKAPWPATYYPCLEYVTLSDGRRVRCSYTFRVFSSGCWCHPFAQGYNSIFRKAQHNPDQLIWRDLMDPIDILVHDYEKAKKERMENATEKACITFQEGDDMQEILKAINDNEQAFKDALEMRIDEIKEKGRLRPQQTVTFNKKQAKGKKNNGRRSTIAGPP</sequence>
<feature type="compositionally biased region" description="Basic residues" evidence="1">
    <location>
        <begin position="325"/>
        <end position="334"/>
    </location>
</feature>
<dbReference type="EMBL" id="ML976748">
    <property type="protein sequence ID" value="KAF1966338.1"/>
    <property type="molecule type" value="Genomic_DNA"/>
</dbReference>
<evidence type="ECO:0000313" key="2">
    <source>
        <dbReference type="EMBL" id="KAF1966338.1"/>
    </source>
</evidence>
<feature type="region of interest" description="Disordered" evidence="1">
    <location>
        <begin position="312"/>
        <end position="343"/>
    </location>
</feature>
<reference evidence="2" key="1">
    <citation type="journal article" date="2020" name="Stud. Mycol.">
        <title>101 Dothideomycetes genomes: a test case for predicting lifestyles and emergence of pathogens.</title>
        <authorList>
            <person name="Haridas S."/>
            <person name="Albert R."/>
            <person name="Binder M."/>
            <person name="Bloem J."/>
            <person name="Labutti K."/>
            <person name="Salamov A."/>
            <person name="Andreopoulos B."/>
            <person name="Baker S."/>
            <person name="Barry K."/>
            <person name="Bills G."/>
            <person name="Bluhm B."/>
            <person name="Cannon C."/>
            <person name="Castanera R."/>
            <person name="Culley D."/>
            <person name="Daum C."/>
            <person name="Ezra D."/>
            <person name="Gonzalez J."/>
            <person name="Henrissat B."/>
            <person name="Kuo A."/>
            <person name="Liang C."/>
            <person name="Lipzen A."/>
            <person name="Lutzoni F."/>
            <person name="Magnuson J."/>
            <person name="Mondo S."/>
            <person name="Nolan M."/>
            <person name="Ohm R."/>
            <person name="Pangilinan J."/>
            <person name="Park H.-J."/>
            <person name="Ramirez L."/>
            <person name="Alfaro M."/>
            <person name="Sun H."/>
            <person name="Tritt A."/>
            <person name="Yoshinaga Y."/>
            <person name="Zwiers L.-H."/>
            <person name="Turgeon B."/>
            <person name="Goodwin S."/>
            <person name="Spatafora J."/>
            <person name="Crous P."/>
            <person name="Grigoriev I."/>
        </authorList>
    </citation>
    <scope>NUCLEOTIDE SEQUENCE</scope>
    <source>
        <strain evidence="2">CBS 107.79</strain>
    </source>
</reference>
<evidence type="ECO:0000313" key="3">
    <source>
        <dbReference type="Proteomes" id="UP000800036"/>
    </source>
</evidence>
<name>A0A6A5UNP8_9PLEO</name>
<keyword evidence="3" id="KW-1185">Reference proteome</keyword>
<evidence type="ECO:0000256" key="1">
    <source>
        <dbReference type="SAM" id="MobiDB-lite"/>
    </source>
</evidence>
<gene>
    <name evidence="2" type="ORF">BU23DRAFT_574153</name>
</gene>
<organism evidence="2 3">
    <name type="scientific">Bimuria novae-zelandiae CBS 107.79</name>
    <dbReference type="NCBI Taxonomy" id="1447943"/>
    <lineage>
        <taxon>Eukaryota</taxon>
        <taxon>Fungi</taxon>
        <taxon>Dikarya</taxon>
        <taxon>Ascomycota</taxon>
        <taxon>Pezizomycotina</taxon>
        <taxon>Dothideomycetes</taxon>
        <taxon>Pleosporomycetidae</taxon>
        <taxon>Pleosporales</taxon>
        <taxon>Massarineae</taxon>
        <taxon>Didymosphaeriaceae</taxon>
        <taxon>Bimuria</taxon>
    </lineage>
</organism>
<protein>
    <submittedName>
        <fullName evidence="2">Uncharacterized protein</fullName>
    </submittedName>
</protein>
<accession>A0A6A5UNP8</accession>
<proteinExistence type="predicted"/>